<dbReference type="EMBL" id="CH476608">
    <property type="protein sequence ID" value="EAU29832.1"/>
    <property type="molecule type" value="Genomic_DNA"/>
</dbReference>
<name>Q0C9J3_ASPTN</name>
<organism evidence="2 3">
    <name type="scientific">Aspergillus terreus (strain NIH 2624 / FGSC A1156)</name>
    <dbReference type="NCBI Taxonomy" id="341663"/>
    <lineage>
        <taxon>Eukaryota</taxon>
        <taxon>Fungi</taxon>
        <taxon>Dikarya</taxon>
        <taxon>Ascomycota</taxon>
        <taxon>Pezizomycotina</taxon>
        <taxon>Eurotiomycetes</taxon>
        <taxon>Eurotiomycetidae</taxon>
        <taxon>Eurotiales</taxon>
        <taxon>Aspergillaceae</taxon>
        <taxon>Aspergillus</taxon>
        <taxon>Aspergillus subgen. Circumdati</taxon>
    </lineage>
</organism>
<feature type="transmembrane region" description="Helical" evidence="1">
    <location>
        <begin position="75"/>
        <end position="101"/>
    </location>
</feature>
<sequence>MDAVSGSWFLNWTSAAEEEWNLECHGGASLMFGLMFIMAHSFMFSPLAELFSAFPRLQMRTSHSHHAHRLLLPAPWGVSGGSSQGHICILVSFLFFFITYYY</sequence>
<proteinExistence type="predicted"/>
<dbReference type="VEuPathDB" id="FungiDB:ATEG_09641"/>
<evidence type="ECO:0000313" key="3">
    <source>
        <dbReference type="Proteomes" id="UP000007963"/>
    </source>
</evidence>
<keyword evidence="1" id="KW-0472">Membrane</keyword>
<accession>Q0C9J3</accession>
<dbReference type="Proteomes" id="UP000007963">
    <property type="component" value="Unassembled WGS sequence"/>
</dbReference>
<keyword evidence="1" id="KW-1133">Transmembrane helix</keyword>
<evidence type="ECO:0000313" key="2">
    <source>
        <dbReference type="EMBL" id="EAU29832.1"/>
    </source>
</evidence>
<keyword evidence="1" id="KW-0812">Transmembrane</keyword>
<reference evidence="3" key="1">
    <citation type="submission" date="2005-09" db="EMBL/GenBank/DDBJ databases">
        <title>Annotation of the Aspergillus terreus NIH2624 genome.</title>
        <authorList>
            <person name="Birren B.W."/>
            <person name="Lander E.S."/>
            <person name="Galagan J.E."/>
            <person name="Nusbaum C."/>
            <person name="Devon K."/>
            <person name="Henn M."/>
            <person name="Ma L.-J."/>
            <person name="Jaffe D.B."/>
            <person name="Butler J."/>
            <person name="Alvarez P."/>
            <person name="Gnerre S."/>
            <person name="Grabherr M."/>
            <person name="Kleber M."/>
            <person name="Mauceli E.W."/>
            <person name="Brockman W."/>
            <person name="Rounsley S."/>
            <person name="Young S.K."/>
            <person name="LaButti K."/>
            <person name="Pushparaj V."/>
            <person name="DeCaprio D."/>
            <person name="Crawford M."/>
            <person name="Koehrsen M."/>
            <person name="Engels R."/>
            <person name="Montgomery P."/>
            <person name="Pearson M."/>
            <person name="Howarth C."/>
            <person name="Larson L."/>
            <person name="Luoma S."/>
            <person name="White J."/>
            <person name="Alvarado L."/>
            <person name="Kodira C.D."/>
            <person name="Zeng Q."/>
            <person name="Oleary S."/>
            <person name="Yandava C."/>
            <person name="Denning D.W."/>
            <person name="Nierman W.C."/>
            <person name="Milne T."/>
            <person name="Madden K."/>
        </authorList>
    </citation>
    <scope>NUCLEOTIDE SEQUENCE [LARGE SCALE GENOMIC DNA]</scope>
    <source>
        <strain evidence="3">NIH 2624 / FGSC A1156</strain>
    </source>
</reference>
<dbReference type="GeneID" id="4354172"/>
<evidence type="ECO:0000256" key="1">
    <source>
        <dbReference type="SAM" id="Phobius"/>
    </source>
</evidence>
<dbReference type="AlphaFoldDB" id="Q0C9J3"/>
<dbReference type="RefSeq" id="XP_001218263.1">
    <property type="nucleotide sequence ID" value="XM_001218262.1"/>
</dbReference>
<gene>
    <name evidence="2" type="ORF">ATEG_09641</name>
</gene>
<dbReference type="HOGENOM" id="CLU_2276908_0_0_1"/>
<protein>
    <submittedName>
        <fullName evidence="2">Uncharacterized protein</fullName>
    </submittedName>
</protein>
<feature type="transmembrane region" description="Helical" evidence="1">
    <location>
        <begin position="31"/>
        <end position="54"/>
    </location>
</feature>